<dbReference type="InterPro" id="IPR000064">
    <property type="entry name" value="NLP_P60_dom"/>
</dbReference>
<dbReference type="InterPro" id="IPR036028">
    <property type="entry name" value="SH3-like_dom_sf"/>
</dbReference>
<dbReference type="Proteomes" id="UP000570361">
    <property type="component" value="Unassembled WGS sequence"/>
</dbReference>
<evidence type="ECO:0000256" key="4">
    <source>
        <dbReference type="ARBA" id="ARBA00022807"/>
    </source>
</evidence>
<dbReference type="GO" id="GO:0006508">
    <property type="term" value="P:proteolysis"/>
    <property type="evidence" value="ECO:0007669"/>
    <property type="project" value="UniProtKB-KW"/>
</dbReference>
<dbReference type="SMART" id="SM00287">
    <property type="entry name" value="SH3b"/>
    <property type="match status" value="3"/>
</dbReference>
<dbReference type="SUPFAM" id="SSF54001">
    <property type="entry name" value="Cysteine proteinases"/>
    <property type="match status" value="1"/>
</dbReference>
<keyword evidence="4" id="KW-0788">Thiol protease</keyword>
<keyword evidence="3 8" id="KW-0378">Hydrolase</keyword>
<dbReference type="AlphaFoldDB" id="A0A7W5FL23"/>
<evidence type="ECO:0000256" key="5">
    <source>
        <dbReference type="SAM" id="SignalP"/>
    </source>
</evidence>
<feature type="domain" description="SH3b" evidence="6">
    <location>
        <begin position="180"/>
        <end position="246"/>
    </location>
</feature>
<evidence type="ECO:0000313" key="9">
    <source>
        <dbReference type="Proteomes" id="UP000570361"/>
    </source>
</evidence>
<organism evidence="8 9">
    <name type="scientific">Paenibacillus phyllosphaerae</name>
    <dbReference type="NCBI Taxonomy" id="274593"/>
    <lineage>
        <taxon>Bacteria</taxon>
        <taxon>Bacillati</taxon>
        <taxon>Bacillota</taxon>
        <taxon>Bacilli</taxon>
        <taxon>Bacillales</taxon>
        <taxon>Paenibacillaceae</taxon>
        <taxon>Paenibacillus</taxon>
    </lineage>
</organism>
<dbReference type="EMBL" id="JACHXK010000001">
    <property type="protein sequence ID" value="MBB3108584.1"/>
    <property type="molecule type" value="Genomic_DNA"/>
</dbReference>
<gene>
    <name evidence="8" type="ORF">FHS18_000612</name>
</gene>
<dbReference type="InterPro" id="IPR038765">
    <property type="entry name" value="Papain-like_cys_pep_sf"/>
</dbReference>
<name>A0A7W5FL23_9BACL</name>
<dbReference type="SUPFAM" id="SSF50044">
    <property type="entry name" value="SH3-domain"/>
    <property type="match status" value="1"/>
</dbReference>
<evidence type="ECO:0000256" key="1">
    <source>
        <dbReference type="ARBA" id="ARBA00007074"/>
    </source>
</evidence>
<keyword evidence="5" id="KW-0732">Signal</keyword>
<dbReference type="PROSITE" id="PS51935">
    <property type="entry name" value="NLPC_P60"/>
    <property type="match status" value="1"/>
</dbReference>
<evidence type="ECO:0000259" key="7">
    <source>
        <dbReference type="PROSITE" id="PS51935"/>
    </source>
</evidence>
<dbReference type="RefSeq" id="WP_183596811.1">
    <property type="nucleotide sequence ID" value="NZ_JACHXK010000001.1"/>
</dbReference>
<feature type="domain" description="SH3b" evidence="6">
    <location>
        <begin position="23"/>
        <end position="90"/>
    </location>
</feature>
<dbReference type="Gene3D" id="3.90.1720.10">
    <property type="entry name" value="endopeptidase domain like (from Nostoc punctiforme)"/>
    <property type="match status" value="1"/>
</dbReference>
<dbReference type="GO" id="GO:0008234">
    <property type="term" value="F:cysteine-type peptidase activity"/>
    <property type="evidence" value="ECO:0007669"/>
    <property type="project" value="UniProtKB-KW"/>
</dbReference>
<accession>A0A7W5FL23</accession>
<comment type="similarity">
    <text evidence="1">Belongs to the peptidase C40 family.</text>
</comment>
<evidence type="ECO:0000256" key="2">
    <source>
        <dbReference type="ARBA" id="ARBA00022670"/>
    </source>
</evidence>
<reference evidence="8 9" key="1">
    <citation type="submission" date="2020-08" db="EMBL/GenBank/DDBJ databases">
        <title>Genomic Encyclopedia of Type Strains, Phase III (KMG-III): the genomes of soil and plant-associated and newly described type strains.</title>
        <authorList>
            <person name="Whitman W."/>
        </authorList>
    </citation>
    <scope>NUCLEOTIDE SEQUENCE [LARGE SCALE GENOMIC DNA]</scope>
    <source>
        <strain evidence="8 9">CECT 5862</strain>
    </source>
</reference>
<comment type="caution">
    <text evidence="8">The sequence shown here is derived from an EMBL/GenBank/DDBJ whole genome shotgun (WGS) entry which is preliminary data.</text>
</comment>
<dbReference type="PROSITE" id="PS51781">
    <property type="entry name" value="SH3B"/>
    <property type="match status" value="3"/>
</dbReference>
<dbReference type="Pfam" id="PF00877">
    <property type="entry name" value="NLPC_P60"/>
    <property type="match status" value="1"/>
</dbReference>
<proteinExistence type="inferred from homology"/>
<feature type="signal peptide" evidence="5">
    <location>
        <begin position="1"/>
        <end position="25"/>
    </location>
</feature>
<feature type="domain" description="NlpC/P60" evidence="7">
    <location>
        <begin position="256"/>
        <end position="401"/>
    </location>
</feature>
<feature type="domain" description="SH3b" evidence="6">
    <location>
        <begin position="102"/>
        <end position="165"/>
    </location>
</feature>
<sequence>MKKWTALTMATIFAASLSAPLAASAATGTAEVQASVSFRTEPSTSSGVIRYLKSGESVKVISEVNSYWLQVQDSSGQVGYVSSNAKYIDFVEDSVTAPATATGNATVTSSASFRKSASASSTRIRYFSKGESVTILSQPNSYWYQVKDANGVVGYVDTDYVATSGTSTPSTSTPVVTAPADANAVINASVSFRTAASTSASRIRYLKSGEQVTVIGQPSKSWYQVRDGSGVVGYVSSDAQYITTSYSSAPVITNPSAAIESVIAAGMKYWGTPYEYSSDRNTTTTFDCSDFVRTAFRDALGLILPSDSRDQGTYVKSKGAVTTDYTQLKRGDLMFFMSYKGSKASSYSGVNKSTATITHVGIYLGNGQILHTYSTESGGVKISDIAGTHWEYRFLYGGSAL</sequence>
<keyword evidence="9" id="KW-1185">Reference proteome</keyword>
<dbReference type="InterPro" id="IPR052354">
    <property type="entry name" value="Cell_Wall_Dynamics_Protein"/>
</dbReference>
<dbReference type="Pfam" id="PF08239">
    <property type="entry name" value="SH3_3"/>
    <property type="match status" value="3"/>
</dbReference>
<dbReference type="PANTHER" id="PTHR34408:SF1">
    <property type="entry name" value="GLYCOSYL HYDROLASE FAMILY 19 DOMAIN-CONTAINING PROTEIN HI_1415"/>
    <property type="match status" value="1"/>
</dbReference>
<feature type="chain" id="PRO_5030913791" evidence="5">
    <location>
        <begin position="26"/>
        <end position="401"/>
    </location>
</feature>
<keyword evidence="2" id="KW-0645">Protease</keyword>
<evidence type="ECO:0000259" key="6">
    <source>
        <dbReference type="PROSITE" id="PS51781"/>
    </source>
</evidence>
<dbReference type="InterPro" id="IPR003646">
    <property type="entry name" value="SH3-like_bac-type"/>
</dbReference>
<evidence type="ECO:0000313" key="8">
    <source>
        <dbReference type="EMBL" id="MBB3108584.1"/>
    </source>
</evidence>
<dbReference type="Gene3D" id="2.30.30.40">
    <property type="entry name" value="SH3 Domains"/>
    <property type="match status" value="3"/>
</dbReference>
<evidence type="ECO:0000256" key="3">
    <source>
        <dbReference type="ARBA" id="ARBA00022801"/>
    </source>
</evidence>
<protein>
    <submittedName>
        <fullName evidence="8">Cell wall-associated NlpC family hydrolase</fullName>
    </submittedName>
</protein>
<dbReference type="PANTHER" id="PTHR34408">
    <property type="entry name" value="FAMILY PROTEIN, PUTATIVE-RELATED"/>
    <property type="match status" value="1"/>
</dbReference>